<name>A0A9W9LPJ9_9EURO</name>
<dbReference type="OrthoDB" id="3682664at2759"/>
<proteinExistence type="predicted"/>
<dbReference type="GeneID" id="81425732"/>
<dbReference type="RefSeq" id="XP_056545298.1">
    <property type="nucleotide sequence ID" value="XM_056686556.1"/>
</dbReference>
<dbReference type="InterPro" id="IPR006771">
    <property type="entry name" value="CetA-like"/>
</dbReference>
<comment type="caution">
    <text evidence="2">The sequence shown here is derived from an EMBL/GenBank/DDBJ whole genome shotgun (WGS) entry which is preliminary data.</text>
</comment>
<dbReference type="EMBL" id="JAPQKN010000002">
    <property type="protein sequence ID" value="KAJ5168837.1"/>
    <property type="molecule type" value="Genomic_DNA"/>
</dbReference>
<feature type="signal peptide" evidence="1">
    <location>
        <begin position="1"/>
        <end position="18"/>
    </location>
</feature>
<protein>
    <submittedName>
        <fullName evidence="2">Antigenic thaumatin-like protein</fullName>
    </submittedName>
</protein>
<evidence type="ECO:0000313" key="2">
    <source>
        <dbReference type="EMBL" id="KAJ5168837.1"/>
    </source>
</evidence>
<gene>
    <name evidence="2" type="ORF">N7482_004431</name>
</gene>
<dbReference type="AlphaFoldDB" id="A0A9W9LPJ9"/>
<organism evidence="2 3">
    <name type="scientific">Penicillium canariense</name>
    <dbReference type="NCBI Taxonomy" id="189055"/>
    <lineage>
        <taxon>Eukaryota</taxon>
        <taxon>Fungi</taxon>
        <taxon>Dikarya</taxon>
        <taxon>Ascomycota</taxon>
        <taxon>Pezizomycotina</taxon>
        <taxon>Eurotiomycetes</taxon>
        <taxon>Eurotiomycetidae</taxon>
        <taxon>Eurotiales</taxon>
        <taxon>Aspergillaceae</taxon>
        <taxon>Penicillium</taxon>
    </lineage>
</organism>
<evidence type="ECO:0000256" key="1">
    <source>
        <dbReference type="SAM" id="SignalP"/>
    </source>
</evidence>
<accession>A0A9W9LPJ9</accession>
<dbReference type="PANTHER" id="PTHR36195">
    <property type="entry name" value="DOMAIN PROTEIN, PUTATIVE (AFU_ORTHOLOGUE AFUA_5G01990)-RELATED-RELATED"/>
    <property type="match status" value="1"/>
</dbReference>
<keyword evidence="3" id="KW-1185">Reference proteome</keyword>
<reference evidence="2" key="1">
    <citation type="submission" date="2022-11" db="EMBL/GenBank/DDBJ databases">
        <authorList>
            <person name="Petersen C."/>
        </authorList>
    </citation>
    <scope>NUCLEOTIDE SEQUENCE</scope>
    <source>
        <strain evidence="2">IBT 26290</strain>
    </source>
</reference>
<dbReference type="Proteomes" id="UP001149163">
    <property type="component" value="Unassembled WGS sequence"/>
</dbReference>
<evidence type="ECO:0000313" key="3">
    <source>
        <dbReference type="Proteomes" id="UP001149163"/>
    </source>
</evidence>
<sequence>MTIYTALSIFLLAGLAISQPTVLSKNDGIPYGAFPSSASSASLPSATPITSSNAHLGRAVVVNHCQTPVYIWSVGSTVRSPATVRPGNRHSETFRHDAATGGIALKISTVSDGLYTSAPLTIFAYNLNGQQVWYDLSDVFGDPFKGHSVVVSPAEPELSWANGVPPSGSHVRVSDASTDLVLTLC</sequence>
<dbReference type="Pfam" id="PF04681">
    <property type="entry name" value="Bys1"/>
    <property type="match status" value="1"/>
</dbReference>
<feature type="chain" id="PRO_5040833761" evidence="1">
    <location>
        <begin position="19"/>
        <end position="185"/>
    </location>
</feature>
<dbReference type="PANTHER" id="PTHR36195:SF5">
    <property type="entry name" value="BYS1 FAMILY PROTEIN (AFU_ORTHOLOGUE AFUA_2G04533)"/>
    <property type="match status" value="1"/>
</dbReference>
<keyword evidence="1" id="KW-0732">Signal</keyword>
<reference evidence="2" key="2">
    <citation type="journal article" date="2023" name="IMA Fungus">
        <title>Comparative genomic study of the Penicillium genus elucidates a diverse pangenome and 15 lateral gene transfer events.</title>
        <authorList>
            <person name="Petersen C."/>
            <person name="Sorensen T."/>
            <person name="Nielsen M.R."/>
            <person name="Sondergaard T.E."/>
            <person name="Sorensen J.L."/>
            <person name="Fitzpatrick D.A."/>
            <person name="Frisvad J.C."/>
            <person name="Nielsen K.L."/>
        </authorList>
    </citation>
    <scope>NUCLEOTIDE SEQUENCE</scope>
    <source>
        <strain evidence="2">IBT 26290</strain>
    </source>
</reference>